<organism evidence="3 4">
    <name type="scientific">Desulfurella amilsii</name>
    <dbReference type="NCBI Taxonomy" id="1562698"/>
    <lineage>
        <taxon>Bacteria</taxon>
        <taxon>Pseudomonadati</taxon>
        <taxon>Campylobacterota</taxon>
        <taxon>Desulfurellia</taxon>
        <taxon>Desulfurellales</taxon>
        <taxon>Desulfurellaceae</taxon>
        <taxon>Desulfurella</taxon>
    </lineage>
</organism>
<dbReference type="Proteomes" id="UP000194141">
    <property type="component" value="Unassembled WGS sequence"/>
</dbReference>
<dbReference type="PANTHER" id="PTHR33777">
    <property type="entry name" value="UPF0045 PROTEIN ECM15"/>
    <property type="match status" value="1"/>
</dbReference>
<evidence type="ECO:0000256" key="1">
    <source>
        <dbReference type="ARBA" id="ARBA00010272"/>
    </source>
</evidence>
<gene>
    <name evidence="3" type="ORF">DESAMIL20_951</name>
</gene>
<dbReference type="InterPro" id="IPR051614">
    <property type="entry name" value="UPF0045_domain"/>
</dbReference>
<dbReference type="EMBL" id="MDSU01000018">
    <property type="protein sequence ID" value="OSS41398.1"/>
    <property type="molecule type" value="Genomic_DNA"/>
</dbReference>
<proteinExistence type="inferred from homology"/>
<reference evidence="3 4" key="1">
    <citation type="journal article" date="2017" name="Front. Microbiol.">
        <title>Genome Sequence of Desulfurella amilsii Strain TR1 and Comparative Genomics of Desulfurellaceae Family.</title>
        <authorList>
            <person name="Florentino A.P."/>
            <person name="Stams A.J."/>
            <person name="Sanchez-Andrea I."/>
        </authorList>
    </citation>
    <scope>NUCLEOTIDE SEQUENCE [LARGE SCALE GENOMIC DNA]</scope>
    <source>
        <strain evidence="3 4">TR1</strain>
    </source>
</reference>
<protein>
    <submittedName>
        <fullName evidence="3">ExtraCellular Mutant, Ecm15p</fullName>
    </submittedName>
</protein>
<comment type="caution">
    <text evidence="3">The sequence shown here is derived from an EMBL/GenBank/DDBJ whole genome shotgun (WGS) entry which is preliminary data.</text>
</comment>
<dbReference type="GO" id="GO:0005829">
    <property type="term" value="C:cytosol"/>
    <property type="evidence" value="ECO:0007669"/>
    <property type="project" value="TreeGrafter"/>
</dbReference>
<feature type="domain" description="Thiamine-binding protein" evidence="2">
    <location>
        <begin position="6"/>
        <end position="95"/>
    </location>
</feature>
<dbReference type="STRING" id="1562698.DESAMIL20_951"/>
<evidence type="ECO:0000313" key="4">
    <source>
        <dbReference type="Proteomes" id="UP000194141"/>
    </source>
</evidence>
<accession>A0A1X4XV61</accession>
<dbReference type="NCBIfam" id="TIGR00106">
    <property type="entry name" value="MTH1187 family thiamine-binding protein"/>
    <property type="match status" value="1"/>
</dbReference>
<name>A0A1X4XV61_9BACT</name>
<dbReference type="SUPFAM" id="SSF89957">
    <property type="entry name" value="MTH1187/YkoF-like"/>
    <property type="match status" value="1"/>
</dbReference>
<dbReference type="RefSeq" id="WP_086033656.1">
    <property type="nucleotide sequence ID" value="NZ_MDSU01000018.1"/>
</dbReference>
<dbReference type="Pfam" id="PF01910">
    <property type="entry name" value="Thiamine_BP"/>
    <property type="match status" value="1"/>
</dbReference>
<dbReference type="InterPro" id="IPR029756">
    <property type="entry name" value="MTH1187/YkoF-like"/>
</dbReference>
<sequence length="102" mass="11035">MAVCGITVIPIGTSSPSVSACIAKVVSLIKESSFKVMPTPIGTAIEGELEEILKLIPKVRDTIYSEGLNRVVMNVYIDERNDKQLTLKGKMESLENKLGGKV</sequence>
<dbReference type="PANTHER" id="PTHR33777:SF1">
    <property type="entry name" value="UPF0045 PROTEIN ECM15"/>
    <property type="match status" value="1"/>
</dbReference>
<dbReference type="AlphaFoldDB" id="A0A1X4XV61"/>
<dbReference type="OrthoDB" id="9793516at2"/>
<dbReference type="Gene3D" id="3.30.70.930">
    <property type="match status" value="1"/>
</dbReference>
<dbReference type="InterPro" id="IPR002767">
    <property type="entry name" value="Thiamine_BP"/>
</dbReference>
<comment type="similarity">
    <text evidence="1">Belongs to the UPF0045 family.</text>
</comment>
<evidence type="ECO:0000313" key="3">
    <source>
        <dbReference type="EMBL" id="OSS41398.1"/>
    </source>
</evidence>
<evidence type="ECO:0000259" key="2">
    <source>
        <dbReference type="Pfam" id="PF01910"/>
    </source>
</evidence>
<keyword evidence="4" id="KW-1185">Reference proteome</keyword>